<dbReference type="Gene3D" id="2.40.30.10">
    <property type="entry name" value="Translation factors"/>
    <property type="match status" value="1"/>
</dbReference>
<evidence type="ECO:0000313" key="9">
    <source>
        <dbReference type="EMBL" id="AGT10952.1"/>
    </source>
</evidence>
<geneLocation type="plasmid" evidence="9 10">
    <name>pAMI4</name>
</geneLocation>
<dbReference type="HOGENOM" id="CLU_003827_17_0_5"/>
<dbReference type="OrthoDB" id="9792185at2"/>
<dbReference type="EMBL" id="CP006652">
    <property type="protein sequence ID" value="AGT10952.1"/>
    <property type="molecule type" value="Genomic_DNA"/>
</dbReference>
<dbReference type="EC" id="1.14.13.82" evidence="9"/>
<gene>
    <name evidence="9" type="ORF">JCM7686_pAMI4p262</name>
</gene>
<keyword evidence="3" id="KW-0479">Metal-binding</keyword>
<evidence type="ECO:0000256" key="1">
    <source>
        <dbReference type="ARBA" id="ARBA00022630"/>
    </source>
</evidence>
<keyword evidence="9" id="KW-0614">Plasmid</keyword>
<evidence type="ECO:0000256" key="6">
    <source>
        <dbReference type="ARBA" id="ARBA00023014"/>
    </source>
</evidence>
<dbReference type="PRINTS" id="PR00409">
    <property type="entry name" value="PHDIOXRDTASE"/>
</dbReference>
<sequence>MELIVSALRINGDDNLDIELMAPDGAALPPYAPGAHIDLRTPSGMLRQYSLCGRAEEERRYLVCVRQDATSRGGSRSLHRELRVRDRVEVSQPRNLFPLPEAGRYILFSAGIGITPIMAMARRLMAGGADLEWHHYERSRARVAFLDELTTPPFGAVVKLHLDEEGANILAGTPDCLSAPDADAVVLACGPGPFLDLLAGRMAEAGWQDGQFHSERFQPLPLAVPEGTEAASFEVRLASSGQSFAIGAEESIASVLQRHGIAVDLSCEQGMCGACLTRVLEGTPDHRDIVLSAAEQEAGDQMTICCSRAKTPLLVLDL</sequence>
<dbReference type="InterPro" id="IPR012675">
    <property type="entry name" value="Beta-grasp_dom_sf"/>
</dbReference>
<dbReference type="RefSeq" id="WP_020952436.1">
    <property type="nucleotide sequence ID" value="NC_022049.1"/>
</dbReference>
<dbReference type="InterPro" id="IPR039261">
    <property type="entry name" value="FNR_nucleotide-bd"/>
</dbReference>
<dbReference type="SUPFAM" id="SSF63380">
    <property type="entry name" value="Riboflavin synthase domain-like"/>
    <property type="match status" value="1"/>
</dbReference>
<keyword evidence="4 9" id="KW-0560">Oxidoreductase</keyword>
<dbReference type="InterPro" id="IPR017938">
    <property type="entry name" value="Riboflavin_synthase-like_b-brl"/>
</dbReference>
<feature type="domain" description="FAD-binding FR-type" evidence="8">
    <location>
        <begin position="1"/>
        <end position="100"/>
    </location>
</feature>
<dbReference type="PATRIC" id="fig|1367847.3.peg.3906"/>
<name>S5Y084_PARAH</name>
<evidence type="ECO:0000259" key="7">
    <source>
        <dbReference type="PROSITE" id="PS51085"/>
    </source>
</evidence>
<dbReference type="PANTHER" id="PTHR47354">
    <property type="entry name" value="NADH OXIDOREDUCTASE HCR"/>
    <property type="match status" value="1"/>
</dbReference>
<feature type="domain" description="2Fe-2S ferredoxin-type" evidence="7">
    <location>
        <begin position="233"/>
        <end position="318"/>
    </location>
</feature>
<dbReference type="AlphaFoldDB" id="S5Y084"/>
<keyword evidence="1" id="KW-0285">Flavoprotein</keyword>
<organism evidence="9 10">
    <name type="scientific">Paracoccus aminophilus JCM 7686</name>
    <dbReference type="NCBI Taxonomy" id="1367847"/>
    <lineage>
        <taxon>Bacteria</taxon>
        <taxon>Pseudomonadati</taxon>
        <taxon>Pseudomonadota</taxon>
        <taxon>Alphaproteobacteria</taxon>
        <taxon>Rhodobacterales</taxon>
        <taxon>Paracoccaceae</taxon>
        <taxon>Paracoccus</taxon>
    </lineage>
</organism>
<dbReference type="InterPro" id="IPR050415">
    <property type="entry name" value="MRET"/>
</dbReference>
<dbReference type="GO" id="GO:0018489">
    <property type="term" value="F:vanillate monooxygenase activity"/>
    <property type="evidence" value="ECO:0007669"/>
    <property type="project" value="UniProtKB-EC"/>
</dbReference>
<dbReference type="PROSITE" id="PS00197">
    <property type="entry name" value="2FE2S_FER_1"/>
    <property type="match status" value="1"/>
</dbReference>
<keyword evidence="10" id="KW-1185">Reference proteome</keyword>
<dbReference type="Pfam" id="PF00111">
    <property type="entry name" value="Fer2"/>
    <property type="match status" value="1"/>
</dbReference>
<evidence type="ECO:0000256" key="2">
    <source>
        <dbReference type="ARBA" id="ARBA00022714"/>
    </source>
</evidence>
<evidence type="ECO:0000256" key="5">
    <source>
        <dbReference type="ARBA" id="ARBA00023004"/>
    </source>
</evidence>
<keyword evidence="5" id="KW-0408">Iron</keyword>
<dbReference type="Proteomes" id="UP000015480">
    <property type="component" value="Plasmid pAMI4"/>
</dbReference>
<dbReference type="InterPro" id="IPR036010">
    <property type="entry name" value="2Fe-2S_ferredoxin-like_sf"/>
</dbReference>
<reference evidence="9 10" key="1">
    <citation type="journal article" date="2014" name="BMC Genomics">
        <title>Architecture and functions of a multipartite genome of the methylotrophic bacterium Paracoccus aminophilus JCM 7686, containing primary and secondary chromids.</title>
        <authorList>
            <person name="Dziewit L."/>
            <person name="Czarnecki J."/>
            <person name="Wibberg D."/>
            <person name="Radlinska M."/>
            <person name="Mrozek P."/>
            <person name="Szymczak M."/>
            <person name="Schluter A."/>
            <person name="Puhler A."/>
            <person name="Bartosik D."/>
        </authorList>
    </citation>
    <scope>NUCLEOTIDE SEQUENCE [LARGE SCALE GENOMIC DNA]</scope>
    <source>
        <strain evidence="9">JCM 7686</strain>
        <plasmid evidence="10">Plasmid pAMI4</plasmid>
    </source>
</reference>
<dbReference type="PROSITE" id="PS51384">
    <property type="entry name" value="FAD_FR"/>
    <property type="match status" value="1"/>
</dbReference>
<dbReference type="SUPFAM" id="SSF54292">
    <property type="entry name" value="2Fe-2S ferredoxin-like"/>
    <property type="match status" value="1"/>
</dbReference>
<dbReference type="Gene3D" id="3.10.20.30">
    <property type="match status" value="1"/>
</dbReference>
<dbReference type="PANTHER" id="PTHR47354:SF1">
    <property type="entry name" value="CARNITINE MONOOXYGENASE REDUCTASE SUBUNIT"/>
    <property type="match status" value="1"/>
</dbReference>
<keyword evidence="9" id="KW-0503">Monooxygenase</keyword>
<keyword evidence="2" id="KW-0001">2Fe-2S</keyword>
<accession>S5Y084</accession>
<dbReference type="CDD" id="cd06185">
    <property type="entry name" value="PDR_like"/>
    <property type="match status" value="1"/>
</dbReference>
<dbReference type="SUPFAM" id="SSF52343">
    <property type="entry name" value="Ferredoxin reductase-like, C-terminal NADP-linked domain"/>
    <property type="match status" value="1"/>
</dbReference>
<dbReference type="InterPro" id="IPR006058">
    <property type="entry name" value="2Fe2S_fd_BS"/>
</dbReference>
<evidence type="ECO:0000313" key="10">
    <source>
        <dbReference type="Proteomes" id="UP000015480"/>
    </source>
</evidence>
<evidence type="ECO:0000256" key="4">
    <source>
        <dbReference type="ARBA" id="ARBA00023002"/>
    </source>
</evidence>
<dbReference type="InterPro" id="IPR001041">
    <property type="entry name" value="2Fe-2S_ferredoxin-type"/>
</dbReference>
<dbReference type="InterPro" id="IPR017927">
    <property type="entry name" value="FAD-bd_FR_type"/>
</dbReference>
<dbReference type="GO" id="GO:0046872">
    <property type="term" value="F:metal ion binding"/>
    <property type="evidence" value="ECO:0007669"/>
    <property type="project" value="UniProtKB-KW"/>
</dbReference>
<evidence type="ECO:0000256" key="3">
    <source>
        <dbReference type="ARBA" id="ARBA00022723"/>
    </source>
</evidence>
<dbReference type="CDD" id="cd00207">
    <property type="entry name" value="fer2"/>
    <property type="match status" value="1"/>
</dbReference>
<protein>
    <submittedName>
        <fullName evidence="9">Vanillate monooxygenase</fullName>
        <ecNumber evidence="9">1.14.13.82</ecNumber>
    </submittedName>
</protein>
<proteinExistence type="predicted"/>
<dbReference type="KEGG" id="pami:JCM7686_pAMI4p262"/>
<dbReference type="PROSITE" id="PS51085">
    <property type="entry name" value="2FE2S_FER_2"/>
    <property type="match status" value="1"/>
</dbReference>
<keyword evidence="6" id="KW-0411">Iron-sulfur</keyword>
<dbReference type="GO" id="GO:0051537">
    <property type="term" value="F:2 iron, 2 sulfur cluster binding"/>
    <property type="evidence" value="ECO:0007669"/>
    <property type="project" value="UniProtKB-KW"/>
</dbReference>
<evidence type="ECO:0000259" key="8">
    <source>
        <dbReference type="PROSITE" id="PS51384"/>
    </source>
</evidence>
<dbReference type="Gene3D" id="3.40.50.80">
    <property type="entry name" value="Nucleotide-binding domain of ferredoxin-NADP reductase (FNR) module"/>
    <property type="match status" value="1"/>
</dbReference>
<dbReference type="eggNOG" id="COG1018">
    <property type="taxonomic scope" value="Bacteria"/>
</dbReference>